<evidence type="ECO:0000256" key="8">
    <source>
        <dbReference type="ARBA" id="ARBA00025974"/>
    </source>
</evidence>
<sequence>MERLNVLAQVVDPRGARPVEQGTRSETCATERDWPFCSDDDWGAKCPSGCRILGLINKFDHGAMKRIEKIRGLLDLNKAKHRSADQTLRQRITDMKIKIDRQLRILGALKDRVKDQVVDMQRLEVDIDIKLRSCKGSCQSYTVHQLDRESYVGQLDALSAQSIESVGTLSVMKSRPLQGVIVDSVRTVQLVLEQEGSSSSSPATISKVPGTSFTPSTSSSSSSSTTTSSKSITELGGRGGGGDDVFGTGLGTSHVGTRTVSCTRSTRRTVVHTKNGPVEKVEEVFEGGPECSAMTDLTKGGMGALFPSLGHTSSSSSSSSSSSVTKTVHAGGAKGSLLDTKTDFGNPFGADAGLEGL</sequence>
<dbReference type="InterPro" id="IPR037579">
    <property type="entry name" value="FIB_ANG-like"/>
</dbReference>
<evidence type="ECO:0000256" key="9">
    <source>
        <dbReference type="SAM" id="MobiDB-lite"/>
    </source>
</evidence>
<dbReference type="GO" id="GO:0034116">
    <property type="term" value="P:positive regulation of heterotypic cell-cell adhesion"/>
    <property type="evidence" value="ECO:0007669"/>
    <property type="project" value="TreeGrafter"/>
</dbReference>
<evidence type="ECO:0000256" key="4">
    <source>
        <dbReference type="ARBA" id="ARBA00022729"/>
    </source>
</evidence>
<dbReference type="SMART" id="SM01212">
    <property type="entry name" value="Fib_alpha"/>
    <property type="match status" value="1"/>
</dbReference>
<feature type="region of interest" description="Disordered" evidence="9">
    <location>
        <begin position="308"/>
        <end position="357"/>
    </location>
</feature>
<dbReference type="InterPro" id="IPR012290">
    <property type="entry name" value="Fibrinogen_a/b/g_coil_dom"/>
</dbReference>
<dbReference type="GO" id="GO:0030674">
    <property type="term" value="F:protein-macromolecule adaptor activity"/>
    <property type="evidence" value="ECO:0007669"/>
    <property type="project" value="TreeGrafter"/>
</dbReference>
<dbReference type="Gene3D" id="1.20.5.50">
    <property type="match status" value="2"/>
</dbReference>
<proteinExistence type="predicted"/>
<dbReference type="Proteomes" id="UP000327493">
    <property type="component" value="Chromosome 6"/>
</dbReference>
<protein>
    <recommendedName>
        <fullName evidence="10">Fibrinogen alpha/beta/gamma chain coiled coil domain-containing protein</fullName>
    </recommendedName>
</protein>
<comment type="subcellular location">
    <subcellularLocation>
        <location evidence="1">Secreted</location>
    </subcellularLocation>
</comment>
<keyword evidence="3" id="KW-0356">Hemostasis</keyword>
<evidence type="ECO:0000256" key="5">
    <source>
        <dbReference type="ARBA" id="ARBA00023054"/>
    </source>
</evidence>
<dbReference type="GO" id="GO:0070527">
    <property type="term" value="P:platelet aggregation"/>
    <property type="evidence" value="ECO:0007669"/>
    <property type="project" value="TreeGrafter"/>
</dbReference>
<dbReference type="Pfam" id="PF08702">
    <property type="entry name" value="Fib_alpha"/>
    <property type="match status" value="1"/>
</dbReference>
<reference evidence="11 12" key="1">
    <citation type="submission" date="2019-08" db="EMBL/GenBank/DDBJ databases">
        <title>A chromosome-level genome assembly, high-density linkage maps, and genome scans reveal the genomic architecture of hybrid incompatibilities underlying speciation via character displacement in darters (Percidae: Etheostominae).</title>
        <authorList>
            <person name="Moran R.L."/>
            <person name="Catchen J.M."/>
            <person name="Fuller R.C."/>
        </authorList>
    </citation>
    <scope>NUCLEOTIDE SEQUENCE [LARGE SCALE GENOMIC DNA]</scope>
    <source>
        <strain evidence="11">EspeVRDwgs_2016</strain>
        <tissue evidence="11">Muscle</tissue>
    </source>
</reference>
<keyword evidence="4" id="KW-0732">Signal</keyword>
<evidence type="ECO:0000256" key="2">
    <source>
        <dbReference type="ARBA" id="ARBA00022525"/>
    </source>
</evidence>
<dbReference type="GO" id="GO:0051258">
    <property type="term" value="P:protein polymerization"/>
    <property type="evidence" value="ECO:0007669"/>
    <property type="project" value="InterPro"/>
</dbReference>
<dbReference type="GO" id="GO:0072377">
    <property type="term" value="P:blood coagulation, common pathway"/>
    <property type="evidence" value="ECO:0007669"/>
    <property type="project" value="TreeGrafter"/>
</dbReference>
<gene>
    <name evidence="11" type="ORF">FQN60_017404</name>
</gene>
<evidence type="ECO:0000259" key="10">
    <source>
        <dbReference type="SMART" id="SM01212"/>
    </source>
</evidence>
<name>A0A5J5DFI3_9PERO</name>
<feature type="compositionally biased region" description="Gly residues" evidence="9">
    <location>
        <begin position="236"/>
        <end position="250"/>
    </location>
</feature>
<feature type="compositionally biased region" description="Low complexity" evidence="9">
    <location>
        <begin position="313"/>
        <end position="323"/>
    </location>
</feature>
<keyword evidence="7" id="KW-1015">Disulfide bond</keyword>
<evidence type="ECO:0000256" key="3">
    <source>
        <dbReference type="ARBA" id="ARBA00022696"/>
    </source>
</evidence>
<evidence type="ECO:0000313" key="12">
    <source>
        <dbReference type="Proteomes" id="UP000327493"/>
    </source>
</evidence>
<evidence type="ECO:0000256" key="7">
    <source>
        <dbReference type="ARBA" id="ARBA00023157"/>
    </source>
</evidence>
<feature type="compositionally biased region" description="Low complexity" evidence="9">
    <location>
        <begin position="211"/>
        <end position="235"/>
    </location>
</feature>
<dbReference type="GO" id="GO:0005102">
    <property type="term" value="F:signaling receptor binding"/>
    <property type="evidence" value="ECO:0007669"/>
    <property type="project" value="InterPro"/>
</dbReference>
<dbReference type="PANTHER" id="PTHR47221">
    <property type="entry name" value="FIBRINOGEN ALPHA CHAIN"/>
    <property type="match status" value="1"/>
</dbReference>
<evidence type="ECO:0000256" key="6">
    <source>
        <dbReference type="ARBA" id="ARBA00023084"/>
    </source>
</evidence>
<keyword evidence="5" id="KW-0175">Coiled coil</keyword>
<accession>A0A5J5DFI3</accession>
<feature type="region of interest" description="Disordered" evidence="9">
    <location>
        <begin position="196"/>
        <end position="250"/>
    </location>
</feature>
<comment type="subunit">
    <text evidence="8">Heterohexamer; disulfide linked. Contains 2 sets of 3 non-identical chains (alpha, beta and gamma). The 2 heterotrimers are in head to head conformation with the N-termini in a small central domain.</text>
</comment>
<dbReference type="SUPFAM" id="SSF58010">
    <property type="entry name" value="Fibrinogen coiled-coil and central regions"/>
    <property type="match status" value="1"/>
</dbReference>
<dbReference type="AlphaFoldDB" id="A0A5J5DFI3"/>
<keyword evidence="12" id="KW-1185">Reference proteome</keyword>
<dbReference type="GO" id="GO:0005201">
    <property type="term" value="F:extracellular matrix structural constituent"/>
    <property type="evidence" value="ECO:0007669"/>
    <property type="project" value="TreeGrafter"/>
</dbReference>
<dbReference type="GO" id="GO:0005577">
    <property type="term" value="C:fibrinogen complex"/>
    <property type="evidence" value="ECO:0007669"/>
    <property type="project" value="InterPro"/>
</dbReference>
<keyword evidence="2" id="KW-0964">Secreted</keyword>
<dbReference type="PANTHER" id="PTHR47221:SF6">
    <property type="entry name" value="FIBRINOGEN ALPHA CHAIN"/>
    <property type="match status" value="1"/>
</dbReference>
<dbReference type="EMBL" id="VOFY01000006">
    <property type="protein sequence ID" value="KAA8592030.1"/>
    <property type="molecule type" value="Genomic_DNA"/>
</dbReference>
<comment type="caution">
    <text evidence="11">The sequence shown here is derived from an EMBL/GenBank/DDBJ whole genome shotgun (WGS) entry which is preliminary data.</text>
</comment>
<evidence type="ECO:0000256" key="1">
    <source>
        <dbReference type="ARBA" id="ARBA00004613"/>
    </source>
</evidence>
<organism evidence="11 12">
    <name type="scientific">Etheostoma spectabile</name>
    <name type="common">orangethroat darter</name>
    <dbReference type="NCBI Taxonomy" id="54343"/>
    <lineage>
        <taxon>Eukaryota</taxon>
        <taxon>Metazoa</taxon>
        <taxon>Chordata</taxon>
        <taxon>Craniata</taxon>
        <taxon>Vertebrata</taxon>
        <taxon>Euteleostomi</taxon>
        <taxon>Actinopterygii</taxon>
        <taxon>Neopterygii</taxon>
        <taxon>Teleostei</taxon>
        <taxon>Neoteleostei</taxon>
        <taxon>Acanthomorphata</taxon>
        <taxon>Eupercaria</taxon>
        <taxon>Perciformes</taxon>
        <taxon>Percoidei</taxon>
        <taxon>Percidae</taxon>
        <taxon>Etheostomatinae</taxon>
        <taxon>Etheostoma</taxon>
    </lineage>
</organism>
<dbReference type="GO" id="GO:0042730">
    <property type="term" value="P:fibrinolysis"/>
    <property type="evidence" value="ECO:0007669"/>
    <property type="project" value="TreeGrafter"/>
</dbReference>
<evidence type="ECO:0000313" key="11">
    <source>
        <dbReference type="EMBL" id="KAA8592030.1"/>
    </source>
</evidence>
<keyword evidence="6" id="KW-0094">Blood coagulation</keyword>
<feature type="domain" description="Fibrinogen alpha/beta/gamma chain coiled coil" evidence="10">
    <location>
        <begin position="30"/>
        <end position="146"/>
    </location>
</feature>